<dbReference type="RefSeq" id="WP_067529586.1">
    <property type="nucleotide sequence ID" value="NZ_JABELX010000020.1"/>
</dbReference>
<accession>A0A849CBZ8</accession>
<sequence>MEIQDMTPTEHSSEPDMPPAVVRVREVPAAIDARNALLEAIAQEARAIVDAKHGKASEALYQLAQAYAMLSTTPIPMGTDGASMPAPIQTRAGGHQVGLCLELEP</sequence>
<evidence type="ECO:0000313" key="2">
    <source>
        <dbReference type="Proteomes" id="UP000586827"/>
    </source>
</evidence>
<protein>
    <submittedName>
        <fullName evidence="1">Uncharacterized protein</fullName>
    </submittedName>
</protein>
<organism evidence="1 2">
    <name type="scientific">Nocardia uniformis</name>
    <dbReference type="NCBI Taxonomy" id="53432"/>
    <lineage>
        <taxon>Bacteria</taxon>
        <taxon>Bacillati</taxon>
        <taxon>Actinomycetota</taxon>
        <taxon>Actinomycetes</taxon>
        <taxon>Mycobacteriales</taxon>
        <taxon>Nocardiaceae</taxon>
        <taxon>Nocardia</taxon>
    </lineage>
</organism>
<proteinExistence type="predicted"/>
<keyword evidence="2" id="KW-1185">Reference proteome</keyword>
<name>A0A849CBZ8_9NOCA</name>
<dbReference type="Proteomes" id="UP000586827">
    <property type="component" value="Unassembled WGS sequence"/>
</dbReference>
<dbReference type="EMBL" id="JABELX010000020">
    <property type="protein sequence ID" value="NNH75248.1"/>
    <property type="molecule type" value="Genomic_DNA"/>
</dbReference>
<gene>
    <name evidence="1" type="ORF">HLB23_36270</name>
</gene>
<reference evidence="1 2" key="1">
    <citation type="submission" date="2020-05" db="EMBL/GenBank/DDBJ databases">
        <title>MicrobeNet Type strains.</title>
        <authorList>
            <person name="Nicholson A.C."/>
        </authorList>
    </citation>
    <scope>NUCLEOTIDE SEQUENCE [LARGE SCALE GENOMIC DNA]</scope>
    <source>
        <strain evidence="1 2">JCM 3224</strain>
    </source>
</reference>
<dbReference type="AlphaFoldDB" id="A0A849CBZ8"/>
<comment type="caution">
    <text evidence="1">The sequence shown here is derived from an EMBL/GenBank/DDBJ whole genome shotgun (WGS) entry which is preliminary data.</text>
</comment>
<evidence type="ECO:0000313" key="1">
    <source>
        <dbReference type="EMBL" id="NNH75248.1"/>
    </source>
</evidence>